<accession>A0A423WDS9</accession>
<name>A0A423WDS9_9PEZI</name>
<dbReference type="EMBL" id="LKEB01000054">
    <property type="protein sequence ID" value="ROW01380.1"/>
    <property type="molecule type" value="Genomic_DNA"/>
</dbReference>
<dbReference type="Proteomes" id="UP000285146">
    <property type="component" value="Unassembled WGS sequence"/>
</dbReference>
<dbReference type="SUPFAM" id="SSF54001">
    <property type="entry name" value="Cysteine proteinases"/>
    <property type="match status" value="1"/>
</dbReference>
<dbReference type="AlphaFoldDB" id="A0A423WDS9"/>
<dbReference type="Gene3D" id="3.10.620.30">
    <property type="match status" value="1"/>
</dbReference>
<evidence type="ECO:0000256" key="1">
    <source>
        <dbReference type="SAM" id="MobiDB-lite"/>
    </source>
</evidence>
<evidence type="ECO:0000313" key="3">
    <source>
        <dbReference type="Proteomes" id="UP000285146"/>
    </source>
</evidence>
<gene>
    <name evidence="2" type="ORF">VPNG_07617</name>
</gene>
<sequence>MSYCIAFSVDGATDVTRRYVRKWDHSWRRNVCSEEVLLHILQEIRAESRKSKTKEEKHRLDSEDSAEAMELLNGIVAPLTLELSRLYTTSQPLPGESSTAVARNETLTLTQSDTLAWDVSDASEHGTGANLRADER</sequence>
<dbReference type="InterPro" id="IPR038765">
    <property type="entry name" value="Papain-like_cys_pep_sf"/>
</dbReference>
<evidence type="ECO:0000313" key="2">
    <source>
        <dbReference type="EMBL" id="ROW01380.1"/>
    </source>
</evidence>
<dbReference type="InParanoid" id="A0A423WDS9"/>
<proteinExistence type="predicted"/>
<dbReference type="STRING" id="1230097.A0A423WDS9"/>
<keyword evidence="3" id="KW-1185">Reference proteome</keyword>
<comment type="caution">
    <text evidence="2">The sequence shown here is derived from an EMBL/GenBank/DDBJ whole genome shotgun (WGS) entry which is preliminary data.</text>
</comment>
<protein>
    <submittedName>
        <fullName evidence="2">Uncharacterized protein</fullName>
    </submittedName>
</protein>
<dbReference type="OrthoDB" id="409136at2759"/>
<reference evidence="2 3" key="1">
    <citation type="submission" date="2015-09" db="EMBL/GenBank/DDBJ databases">
        <title>Host preference determinants of Valsa canker pathogens revealed by comparative genomics.</title>
        <authorList>
            <person name="Yin Z."/>
            <person name="Huang L."/>
        </authorList>
    </citation>
    <scope>NUCLEOTIDE SEQUENCE [LARGE SCALE GENOMIC DNA]</scope>
    <source>
        <strain evidence="2 3">SXYLt</strain>
    </source>
</reference>
<feature type="region of interest" description="Disordered" evidence="1">
    <location>
        <begin position="114"/>
        <end position="136"/>
    </location>
</feature>
<organism evidence="2 3">
    <name type="scientific">Cytospora leucostoma</name>
    <dbReference type="NCBI Taxonomy" id="1230097"/>
    <lineage>
        <taxon>Eukaryota</taxon>
        <taxon>Fungi</taxon>
        <taxon>Dikarya</taxon>
        <taxon>Ascomycota</taxon>
        <taxon>Pezizomycotina</taxon>
        <taxon>Sordariomycetes</taxon>
        <taxon>Sordariomycetidae</taxon>
        <taxon>Diaporthales</taxon>
        <taxon>Cytosporaceae</taxon>
        <taxon>Cytospora</taxon>
    </lineage>
</organism>